<dbReference type="EMBL" id="JAUFPN010000142">
    <property type="protein sequence ID" value="MDN3565232.1"/>
    <property type="molecule type" value="Genomic_DNA"/>
</dbReference>
<evidence type="ECO:0000313" key="1">
    <source>
        <dbReference type="EMBL" id="MDN3565232.1"/>
    </source>
</evidence>
<proteinExistence type="predicted"/>
<keyword evidence="2" id="KW-1185">Reference proteome</keyword>
<protein>
    <recommendedName>
        <fullName evidence="3">ATP-grasp domain-containing protein</fullName>
    </recommendedName>
</protein>
<evidence type="ECO:0008006" key="3">
    <source>
        <dbReference type="Google" id="ProtNLM"/>
    </source>
</evidence>
<gene>
    <name evidence="1" type="ORF">QWZ14_12750</name>
</gene>
<dbReference type="RefSeq" id="WP_290317048.1">
    <property type="nucleotide sequence ID" value="NZ_JAUFPN010000142.1"/>
</dbReference>
<dbReference type="SUPFAM" id="SSF56059">
    <property type="entry name" value="Glutathione synthetase ATP-binding domain-like"/>
    <property type="match status" value="1"/>
</dbReference>
<organism evidence="1 2">
    <name type="scientific">Paeniroseomonas aquatica</name>
    <dbReference type="NCBI Taxonomy" id="373043"/>
    <lineage>
        <taxon>Bacteria</taxon>
        <taxon>Pseudomonadati</taxon>
        <taxon>Pseudomonadota</taxon>
        <taxon>Alphaproteobacteria</taxon>
        <taxon>Acetobacterales</taxon>
        <taxon>Acetobacteraceae</taxon>
        <taxon>Paeniroseomonas</taxon>
    </lineage>
</organism>
<dbReference type="Proteomes" id="UP001529369">
    <property type="component" value="Unassembled WGS sequence"/>
</dbReference>
<comment type="caution">
    <text evidence="1">The sequence shown here is derived from an EMBL/GenBank/DDBJ whole genome shotgun (WGS) entry which is preliminary data.</text>
</comment>
<sequence>MDRYVHSALGPRDRDRLPPGPLLGRALDYVAREEWRAARAVLDRAAEDPAERRRAQYLLWEVCQVLGEPDPAARALRAALREDPVTTRFSPAPRRRILALAAPGDFQANLPLGALLEAPEIELHTLWLTDPATVLRDPAAAFAGPPPAFDCVFIAIAEDPRHHQALAAADRLAAALDVPVINSGAGIAALSRQGVAERLRGLADAVVPPQALLDRAALEAGPALDWPVIIRPEHSHAGQGLARLDGPAALAAYLRRTEAARCHLAPFVDYRSADGHWRKYRIILVDGEPWPCHLAVHDDWTIWYYNARMELAPWKRAEEARFLGDFAAAFPAPARRALQGIAARIGLDYCGIDCGLLPDGRLVLFEVETGMIVHGWDRPGLYPYKRRAVQAIAGAVERLIDRRIAAWPARTGRACQLAEGGL</sequence>
<reference evidence="2" key="1">
    <citation type="journal article" date="2019" name="Int. J. Syst. Evol. Microbiol.">
        <title>The Global Catalogue of Microorganisms (GCM) 10K type strain sequencing project: providing services to taxonomists for standard genome sequencing and annotation.</title>
        <authorList>
            <consortium name="The Broad Institute Genomics Platform"/>
            <consortium name="The Broad Institute Genome Sequencing Center for Infectious Disease"/>
            <person name="Wu L."/>
            <person name="Ma J."/>
        </authorList>
    </citation>
    <scope>NUCLEOTIDE SEQUENCE [LARGE SCALE GENOMIC DNA]</scope>
    <source>
        <strain evidence="2">CECT 7131</strain>
    </source>
</reference>
<accession>A0ABT8A636</accession>
<evidence type="ECO:0000313" key="2">
    <source>
        <dbReference type="Proteomes" id="UP001529369"/>
    </source>
</evidence>
<name>A0ABT8A636_9PROT</name>